<feature type="domain" description="Bromo" evidence="4">
    <location>
        <begin position="74"/>
        <end position="144"/>
    </location>
</feature>
<feature type="region of interest" description="Disordered" evidence="3">
    <location>
        <begin position="177"/>
        <end position="243"/>
    </location>
</feature>
<feature type="compositionally biased region" description="Basic and acidic residues" evidence="3">
    <location>
        <begin position="673"/>
        <end position="683"/>
    </location>
</feature>
<feature type="region of interest" description="Disordered" evidence="3">
    <location>
        <begin position="330"/>
        <end position="410"/>
    </location>
</feature>
<evidence type="ECO:0000256" key="3">
    <source>
        <dbReference type="SAM" id="MobiDB-lite"/>
    </source>
</evidence>
<dbReference type="PANTHER" id="PTHR22881">
    <property type="entry name" value="BROMODOMAIN CONTAINING PROTEIN"/>
    <property type="match status" value="1"/>
</dbReference>
<proteinExistence type="predicted"/>
<dbReference type="Pfam" id="PF00439">
    <property type="entry name" value="Bromodomain"/>
    <property type="match status" value="1"/>
</dbReference>
<feature type="compositionally biased region" description="Polar residues" evidence="3">
    <location>
        <begin position="204"/>
        <end position="218"/>
    </location>
</feature>
<evidence type="ECO:0000256" key="1">
    <source>
        <dbReference type="ARBA" id="ARBA00023117"/>
    </source>
</evidence>
<dbReference type="GO" id="GO:0005634">
    <property type="term" value="C:nucleus"/>
    <property type="evidence" value="ECO:0007669"/>
    <property type="project" value="TreeGrafter"/>
</dbReference>
<feature type="compositionally biased region" description="Low complexity" evidence="3">
    <location>
        <begin position="803"/>
        <end position="845"/>
    </location>
</feature>
<dbReference type="PRINTS" id="PR00503">
    <property type="entry name" value="BROMODOMAIN"/>
</dbReference>
<accession>A0AAW0FLE1</accession>
<keyword evidence="6" id="KW-1185">Reference proteome</keyword>
<dbReference type="AlphaFoldDB" id="A0AAW0FLE1"/>
<evidence type="ECO:0000259" key="4">
    <source>
        <dbReference type="PROSITE" id="PS50014"/>
    </source>
</evidence>
<dbReference type="PANTHER" id="PTHR22881:SF27">
    <property type="entry name" value="BROMODOMAIN CONTAINING 7_9"/>
    <property type="match status" value="1"/>
</dbReference>
<evidence type="ECO:0000313" key="6">
    <source>
        <dbReference type="Proteomes" id="UP001385951"/>
    </source>
</evidence>
<dbReference type="InterPro" id="IPR051831">
    <property type="entry name" value="Bromodomain_contain_prot"/>
</dbReference>
<dbReference type="InterPro" id="IPR001487">
    <property type="entry name" value="Bromodomain"/>
</dbReference>
<dbReference type="Proteomes" id="UP001385951">
    <property type="component" value="Unassembled WGS sequence"/>
</dbReference>
<name>A0AAW0FLE1_9APHY</name>
<dbReference type="SMART" id="SM00297">
    <property type="entry name" value="BROMO"/>
    <property type="match status" value="1"/>
</dbReference>
<dbReference type="SUPFAM" id="SSF47370">
    <property type="entry name" value="Bromodomain"/>
    <property type="match status" value="1"/>
</dbReference>
<gene>
    <name evidence="5" type="ORF">QCA50_017958</name>
</gene>
<sequence length="852" mass="93930">MTEIDHAAVSPQPLPKSSGIKLVLPPLNAIKALNAKKKGGKAWAADPSPVQKAPRPVKLKPLKEVLSKLILQIKRKDDYAFFLQPVDTSQVQGYNELIKTPMDFGTISQKVDRGRYRSLEEFTTDVRLVTTNAKLFNPPGSIYYTEADRIEAFALSHISKAASQVIEYETDWNIDIERDDDGRPVDGDLDDSKGTPMDMEGSTRGRSPSVASIQTPTQGPGGRGRNTNAKAGPSKKQPGMVAESWEDDGHLPGFKDGVAQFPPGSDFARLMLALKLKNKRYRTKKERLRMEKGGPPVAADGSLDYAEMEDPFTILSVFLPDQPSKPLLTPIWPTLPSTNPEEPALPGPINLAPDRPLYQPSVSSSKRPPPDADGKRPQRRHWTITRSTATRGKGKEKEEEEVVPPWKTPREPHTVDWGAYSILVDQVACENHVRDVGVELGSVEKLLQAIKQRLEGPKLEEYGLDAKLLPGVVPTMENYWEQKAKQAEDYIIDVVYGGVDGLAYIRSLAEFCKRPEGMEFDHNPPTYSALGKPLTQWVAENVVDHVTEGRHNLLRQASLRLRASQSPLRSLQAQIPIDPTIARLTDLAHHLSPLLLRQLYDLRQIATHKLDMASLIQTPAELFLADDVWAGAEYLKEQKKKMEEVEEEKERKLKESPEENAADYLAFAIKSHEEGDEREDVKNRYSQSEKPAVQEGPEVIDYALKKGADMIGKLSTSVLGKRSREEAEKEGPDTGDVKMEIVDVTPTKLNSADGEDDDHEPHLKKFRLNLLALAKRAPLDTIARLPADLVPAHIRAYVPTLATIPPTSPSQPSVSAASPTSTAPSAPTTSASTSTSTVIPATSTAIPPISTV</sequence>
<keyword evidence="1 2" id="KW-0103">Bromodomain</keyword>
<dbReference type="PROSITE" id="PS50014">
    <property type="entry name" value="BROMODOMAIN_2"/>
    <property type="match status" value="1"/>
</dbReference>
<comment type="caution">
    <text evidence="5">The sequence shown here is derived from an EMBL/GenBank/DDBJ whole genome shotgun (WGS) entry which is preliminary data.</text>
</comment>
<evidence type="ECO:0000313" key="5">
    <source>
        <dbReference type="EMBL" id="KAK7679014.1"/>
    </source>
</evidence>
<dbReference type="InterPro" id="IPR036427">
    <property type="entry name" value="Bromodomain-like_sf"/>
</dbReference>
<reference evidence="5 6" key="1">
    <citation type="submission" date="2022-09" db="EMBL/GenBank/DDBJ databases">
        <authorList>
            <person name="Palmer J.M."/>
        </authorList>
    </citation>
    <scope>NUCLEOTIDE SEQUENCE [LARGE SCALE GENOMIC DNA]</scope>
    <source>
        <strain evidence="5 6">DSM 7382</strain>
    </source>
</reference>
<protein>
    <recommendedName>
        <fullName evidence="4">Bromo domain-containing protein</fullName>
    </recommendedName>
</protein>
<dbReference type="GO" id="GO:0006357">
    <property type="term" value="P:regulation of transcription by RNA polymerase II"/>
    <property type="evidence" value="ECO:0007669"/>
    <property type="project" value="TreeGrafter"/>
</dbReference>
<dbReference type="CDD" id="cd04369">
    <property type="entry name" value="Bromodomain"/>
    <property type="match status" value="1"/>
</dbReference>
<feature type="region of interest" description="Disordered" evidence="3">
    <location>
        <begin position="673"/>
        <end position="693"/>
    </location>
</feature>
<organism evidence="5 6">
    <name type="scientific">Cerrena zonata</name>
    <dbReference type="NCBI Taxonomy" id="2478898"/>
    <lineage>
        <taxon>Eukaryota</taxon>
        <taxon>Fungi</taxon>
        <taxon>Dikarya</taxon>
        <taxon>Basidiomycota</taxon>
        <taxon>Agaricomycotina</taxon>
        <taxon>Agaricomycetes</taxon>
        <taxon>Polyporales</taxon>
        <taxon>Cerrenaceae</taxon>
        <taxon>Cerrena</taxon>
    </lineage>
</organism>
<dbReference type="GO" id="GO:0006325">
    <property type="term" value="P:chromatin organization"/>
    <property type="evidence" value="ECO:0007669"/>
    <property type="project" value="UniProtKB-ARBA"/>
</dbReference>
<evidence type="ECO:0000256" key="2">
    <source>
        <dbReference type="PROSITE-ProRule" id="PRU00035"/>
    </source>
</evidence>
<feature type="compositionally biased region" description="Basic and acidic residues" evidence="3">
    <location>
        <begin position="180"/>
        <end position="193"/>
    </location>
</feature>
<feature type="region of interest" description="Disordered" evidence="3">
    <location>
        <begin position="803"/>
        <end position="852"/>
    </location>
</feature>
<dbReference type="EMBL" id="JASBNA010000064">
    <property type="protein sequence ID" value="KAK7679014.1"/>
    <property type="molecule type" value="Genomic_DNA"/>
</dbReference>
<dbReference type="Gene3D" id="1.20.920.10">
    <property type="entry name" value="Bromodomain-like"/>
    <property type="match status" value="1"/>
</dbReference>